<sequence length="98" mass="11454">MWVDEWEPALESALTDLERCVRLQQQGWRQDRERWQQQLTQAQQREAELCAQIERLVIQLNSMDASPERNPLVQRIKMIGAYIDALAKDASAFSRSLP</sequence>
<name>A0ABX9ANZ4_9ENTR</name>
<proteinExistence type="predicted"/>
<dbReference type="EMBL" id="CP081864">
    <property type="protein sequence ID" value="QZN96329.1"/>
    <property type="molecule type" value="Genomic_DNA"/>
</dbReference>
<keyword evidence="3" id="KW-1185">Reference proteome</keyword>
<gene>
    <name evidence="2" type="ORF">K6K13_02325</name>
</gene>
<reference evidence="2 3" key="1">
    <citation type="submission" date="2021-08" db="EMBL/GenBank/DDBJ databases">
        <title>Culture and genomic analysis of Symbiopectobacterium purcellii sp. nov. gen. nov., isolated from the leafhopper Empoasca decipiens.</title>
        <authorList>
            <person name="Nadal-Jimenez P."/>
            <person name="Siozios S."/>
            <person name="Halliday N."/>
            <person name="Camara M."/>
            <person name="Hurst G.D.D."/>
        </authorList>
    </citation>
    <scope>NUCLEOTIDE SEQUENCE [LARGE SCALE GENOMIC DNA]</scope>
    <source>
        <strain evidence="2 3">SyEd1</strain>
    </source>
</reference>
<feature type="coiled-coil region" evidence="1">
    <location>
        <begin position="25"/>
        <end position="59"/>
    </location>
</feature>
<evidence type="ECO:0000256" key="1">
    <source>
        <dbReference type="SAM" id="Coils"/>
    </source>
</evidence>
<protein>
    <submittedName>
        <fullName evidence="2">Uncharacterized protein</fullName>
    </submittedName>
</protein>
<evidence type="ECO:0000313" key="2">
    <source>
        <dbReference type="EMBL" id="QZN96329.1"/>
    </source>
</evidence>
<dbReference type="RefSeq" id="WP_222159381.1">
    <property type="nucleotide sequence ID" value="NZ_CP081864.1"/>
</dbReference>
<accession>A0ABX9ANZ4</accession>
<evidence type="ECO:0000313" key="3">
    <source>
        <dbReference type="Proteomes" id="UP000825886"/>
    </source>
</evidence>
<dbReference type="Proteomes" id="UP000825886">
    <property type="component" value="Chromosome"/>
</dbReference>
<organism evidence="2 3">
    <name type="scientific">Symbiopectobacterium purcellii</name>
    <dbReference type="NCBI Taxonomy" id="2871826"/>
    <lineage>
        <taxon>Bacteria</taxon>
        <taxon>Pseudomonadati</taxon>
        <taxon>Pseudomonadota</taxon>
        <taxon>Gammaproteobacteria</taxon>
        <taxon>Enterobacterales</taxon>
        <taxon>Enterobacteriaceae</taxon>
    </lineage>
</organism>
<keyword evidence="1" id="KW-0175">Coiled coil</keyword>